<feature type="transmembrane region" description="Helical" evidence="9">
    <location>
        <begin position="12"/>
        <end position="29"/>
    </location>
</feature>
<keyword evidence="2" id="KW-0813">Transport</keyword>
<feature type="transmembrane region" description="Helical" evidence="9">
    <location>
        <begin position="897"/>
        <end position="923"/>
    </location>
</feature>
<feature type="transmembrane region" description="Helical" evidence="9">
    <location>
        <begin position="337"/>
        <end position="353"/>
    </location>
</feature>
<dbReference type="PANTHER" id="PTHR32063:SF21">
    <property type="entry name" value="MULTIDRUG RESISTANCE PROTEIN MDTB"/>
    <property type="match status" value="1"/>
</dbReference>
<gene>
    <name evidence="10" type="ORF">ABS361_13730</name>
</gene>
<keyword evidence="7 9" id="KW-0472">Membrane</keyword>
<dbReference type="Gene3D" id="3.30.2090.10">
    <property type="entry name" value="Multidrug efflux transporter AcrB TolC docking domain, DN and DC subdomains"/>
    <property type="match status" value="2"/>
</dbReference>
<keyword evidence="5 9" id="KW-0812">Transmembrane</keyword>
<feature type="transmembrane region" description="Helical" evidence="9">
    <location>
        <begin position="360"/>
        <end position="381"/>
    </location>
</feature>
<feature type="transmembrane region" description="Helical" evidence="9">
    <location>
        <begin position="501"/>
        <end position="517"/>
    </location>
</feature>
<dbReference type="Gene3D" id="3.30.70.1430">
    <property type="entry name" value="Multidrug efflux transporter AcrB pore domain"/>
    <property type="match status" value="2"/>
</dbReference>
<dbReference type="FunFam" id="1.20.1640.10:FF:000001">
    <property type="entry name" value="Efflux pump membrane transporter"/>
    <property type="match status" value="1"/>
</dbReference>
<evidence type="ECO:0000256" key="5">
    <source>
        <dbReference type="ARBA" id="ARBA00022692"/>
    </source>
</evidence>
<feature type="compositionally biased region" description="Basic and acidic residues" evidence="8">
    <location>
        <begin position="1102"/>
        <end position="1111"/>
    </location>
</feature>
<feature type="transmembrane region" description="Helical" evidence="9">
    <location>
        <begin position="529"/>
        <end position="547"/>
    </location>
</feature>
<dbReference type="Gene3D" id="3.30.70.1440">
    <property type="entry name" value="Multidrug efflux transporter AcrB pore domain"/>
    <property type="match status" value="1"/>
</dbReference>
<keyword evidence="3" id="KW-1003">Cell membrane</keyword>
<evidence type="ECO:0000256" key="7">
    <source>
        <dbReference type="ARBA" id="ARBA00023136"/>
    </source>
</evidence>
<evidence type="ECO:0000256" key="8">
    <source>
        <dbReference type="SAM" id="MobiDB-lite"/>
    </source>
</evidence>
<dbReference type="PRINTS" id="PR00702">
    <property type="entry name" value="ACRIFLAVINRP"/>
</dbReference>
<dbReference type="InterPro" id="IPR027463">
    <property type="entry name" value="AcrB_DN_DC_subdom"/>
</dbReference>
<keyword evidence="4" id="KW-0997">Cell inner membrane</keyword>
<evidence type="ECO:0000313" key="10">
    <source>
        <dbReference type="EMBL" id="XBY43159.1"/>
    </source>
</evidence>
<dbReference type="GO" id="GO:0042910">
    <property type="term" value="F:xenobiotic transmembrane transporter activity"/>
    <property type="evidence" value="ECO:0007669"/>
    <property type="project" value="TreeGrafter"/>
</dbReference>
<protein>
    <submittedName>
        <fullName evidence="10">Efflux RND transporter permease subunit</fullName>
    </submittedName>
</protein>
<evidence type="ECO:0000256" key="3">
    <source>
        <dbReference type="ARBA" id="ARBA00022475"/>
    </source>
</evidence>
<dbReference type="EMBL" id="CP158568">
    <property type="protein sequence ID" value="XBY43159.1"/>
    <property type="molecule type" value="Genomic_DNA"/>
</dbReference>
<sequence>MSISAPFIKRPVATILVMVAFLAAGLFGYRQLPVAAVPRVDYPTMSVSASLPGASPQTMASSVASVLERQFSGIAGLSQMASVSTSGSSTITLQFDLGRSIDGAALDVQAAIGAAQRQLPPELPAPPSFRKVNPADQPILFVALKSDVLRLSDVDDYAENNIAQRLSTLPGVAQVSVYGAQKYAVRIRADLDALSARGLTVADLQSAIVAANSNSPVGSLNSQNRSVTLDATGPIQKAAGYAPVVVAYQNGAPVRISDVAHAIDSVENDKVASWLNGTRAIILAIQRQPDANTVAVVDSIRKVLPQITADMPPAMQVEIMNDRSISIRDSINDVQETLGIAILLVIGVIYLFLKSARATIIPALALPVSLIGTFGGMYLFGFSIDNISLLAMTLAVGFVVDDAIVMLENIMRHVEMGKRPMQAAYEGAAEVGFTIMSMTISLCAVFIPVLFMGGVVGRMFFEFGVTITMAIMISGLVALTLTPMLAGRIISEKHLHARPNIVIRAFDVFFAGLTFLYKWSLRGVLKLKWLMVAVLIGTIWWTVNLYGSIPKGFFPLEDTGQITALTQGPDDVAFPAMVERQNKVADIIRQDPDVVSVMSTIGGGSVGANQSTGRFYITLKPKSEGRASADQIIARLRKTTAQVPGINTFFQSIQNINLGATSSRALWQYTLQSSDFDELVAIGPKMESAIRQIGGVVDVNSDLQIRGRQAMVDIDRDKASKLGLTVDKVRSQLYSAYGSRQVSTIFTDTASYQVILEAANHYTTGPDQLRKLSIKTPSGQIVPLDAVATVTERAAPTLVTHKGQLPAVTISFNLAPGNSLSTAVDAIKKIEQDMKLPQTVITSFSGTAQFYQDAVAGQGLLVFAAVLVIYIVLGILYESFIHPITILSGLPAAGIGALLTLQGFSMDLSVIAMIGVIMLIGIVKKNAIMIVDFAVERRHAGLGAREAVEEACLLRFRPIMMTTFAAILGTLPIALGVGAGAELRQPLGVAVVGGLIVSQILTLYMTPVVYLLLDRFVSSEMAEEEDDQSHAPAHSDQIVADAPAAEVVVASVAAPSQQEPRPPLSHAPARALTPTAPQSAPANDIAPIAVSAPSPAPAQAKNDAHEGDKPAESTIRQAAE</sequence>
<dbReference type="InterPro" id="IPR001036">
    <property type="entry name" value="Acrflvin-R"/>
</dbReference>
<feature type="transmembrane region" description="Helical" evidence="9">
    <location>
        <begin position="387"/>
        <end position="407"/>
    </location>
</feature>
<evidence type="ECO:0000256" key="4">
    <source>
        <dbReference type="ARBA" id="ARBA00022519"/>
    </source>
</evidence>
<dbReference type="Gene3D" id="1.20.1640.10">
    <property type="entry name" value="Multidrug efflux transporter AcrB transmembrane domain"/>
    <property type="match status" value="2"/>
</dbReference>
<dbReference type="SUPFAM" id="SSF82714">
    <property type="entry name" value="Multidrug efflux transporter AcrB TolC docking domain, DN and DC subdomains"/>
    <property type="match status" value="2"/>
</dbReference>
<dbReference type="RefSeq" id="WP_407048261.1">
    <property type="nucleotide sequence ID" value="NZ_CP158568.1"/>
</dbReference>
<feature type="transmembrane region" description="Helical" evidence="9">
    <location>
        <begin position="463"/>
        <end position="481"/>
    </location>
</feature>
<keyword evidence="6 9" id="KW-1133">Transmembrane helix</keyword>
<name>A0AAU7X4W4_9HYPH</name>
<dbReference type="KEGG" id="mflg:ABS361_13730"/>
<comment type="subcellular location">
    <subcellularLocation>
        <location evidence="1">Cell inner membrane</location>
        <topology evidence="1">Multi-pass membrane protein</topology>
    </subcellularLocation>
</comment>
<feature type="region of interest" description="Disordered" evidence="8">
    <location>
        <begin position="1052"/>
        <end position="1120"/>
    </location>
</feature>
<dbReference type="FunFam" id="3.30.70.1430:FF:000001">
    <property type="entry name" value="Efflux pump membrane transporter"/>
    <property type="match status" value="1"/>
</dbReference>
<dbReference type="GO" id="GO:0005886">
    <property type="term" value="C:plasma membrane"/>
    <property type="evidence" value="ECO:0007669"/>
    <property type="project" value="UniProtKB-SubCell"/>
</dbReference>
<proteinExistence type="predicted"/>
<dbReference type="SUPFAM" id="SSF82866">
    <property type="entry name" value="Multidrug efflux transporter AcrB transmembrane domain"/>
    <property type="match status" value="2"/>
</dbReference>
<dbReference type="SUPFAM" id="SSF82693">
    <property type="entry name" value="Multidrug efflux transporter AcrB pore domain, PN1, PN2, PC1 and PC2 subdomains"/>
    <property type="match status" value="3"/>
</dbReference>
<feature type="transmembrane region" description="Helical" evidence="9">
    <location>
        <begin position="987"/>
        <end position="1013"/>
    </location>
</feature>
<feature type="compositionally biased region" description="Low complexity" evidence="8">
    <location>
        <begin position="1085"/>
        <end position="1100"/>
    </location>
</feature>
<evidence type="ECO:0000256" key="6">
    <source>
        <dbReference type="ARBA" id="ARBA00022989"/>
    </source>
</evidence>
<evidence type="ECO:0000256" key="2">
    <source>
        <dbReference type="ARBA" id="ARBA00022448"/>
    </source>
</evidence>
<feature type="transmembrane region" description="Helical" evidence="9">
    <location>
        <begin position="428"/>
        <end position="451"/>
    </location>
</feature>
<evidence type="ECO:0000256" key="1">
    <source>
        <dbReference type="ARBA" id="ARBA00004429"/>
    </source>
</evidence>
<feature type="transmembrane region" description="Helical" evidence="9">
    <location>
        <begin position="959"/>
        <end position="981"/>
    </location>
</feature>
<feature type="transmembrane region" description="Helical" evidence="9">
    <location>
        <begin position="859"/>
        <end position="877"/>
    </location>
</feature>
<dbReference type="Gene3D" id="3.30.70.1320">
    <property type="entry name" value="Multidrug efflux transporter AcrB pore domain like"/>
    <property type="match status" value="1"/>
</dbReference>
<dbReference type="Pfam" id="PF00873">
    <property type="entry name" value="ACR_tran"/>
    <property type="match status" value="1"/>
</dbReference>
<dbReference type="PANTHER" id="PTHR32063">
    <property type="match status" value="1"/>
</dbReference>
<accession>A0AAU7X4W4</accession>
<organism evidence="10">
    <name type="scientific">Methyloraptor flagellatus</name>
    <dbReference type="NCBI Taxonomy" id="3162530"/>
    <lineage>
        <taxon>Bacteria</taxon>
        <taxon>Pseudomonadati</taxon>
        <taxon>Pseudomonadota</taxon>
        <taxon>Alphaproteobacteria</taxon>
        <taxon>Hyphomicrobiales</taxon>
        <taxon>Ancalomicrobiaceae</taxon>
        <taxon>Methyloraptor</taxon>
    </lineage>
</organism>
<dbReference type="AlphaFoldDB" id="A0AAU7X4W4"/>
<reference evidence="10" key="1">
    <citation type="submission" date="2024-06" db="EMBL/GenBank/DDBJ databases">
        <title>Methylostella associata gen. nov., sp. nov., a novel Ancalomicrobiaceae-affiliated facultatively methylotrophic bacteria that feed on methanotrophs of the genus Methylococcus.</title>
        <authorList>
            <person name="Saltykova V."/>
            <person name="Danilova O.V."/>
            <person name="Oshkin I.Y."/>
            <person name="Belova S.E."/>
            <person name="Pimenov N.V."/>
            <person name="Dedysh S.N."/>
        </authorList>
    </citation>
    <scope>NUCLEOTIDE SEQUENCE</scope>
    <source>
        <strain evidence="10">S20</strain>
    </source>
</reference>
<evidence type="ECO:0000256" key="9">
    <source>
        <dbReference type="SAM" id="Phobius"/>
    </source>
</evidence>